<feature type="domain" description="Peptidase S9A N-terminal" evidence="9">
    <location>
        <begin position="303"/>
        <end position="384"/>
    </location>
</feature>
<feature type="non-terminal residue" evidence="11">
    <location>
        <position position="1"/>
    </location>
</feature>
<keyword evidence="4 7" id="KW-0645">Protease</keyword>
<dbReference type="SUPFAM" id="SSF50993">
    <property type="entry name" value="Peptidase/esterase 'gauge' domain"/>
    <property type="match status" value="2"/>
</dbReference>
<dbReference type="PANTHER" id="PTHR42881:SF2">
    <property type="entry name" value="PROLYL ENDOPEPTIDASE"/>
    <property type="match status" value="1"/>
</dbReference>
<keyword evidence="10" id="KW-1185">Reference proteome</keyword>
<evidence type="ECO:0000256" key="3">
    <source>
        <dbReference type="ARBA" id="ARBA00016310"/>
    </source>
</evidence>
<organism evidence="10 11">
    <name type="scientific">Galeopterus variegatus</name>
    <name type="common">Malayan flying lemur</name>
    <name type="synonym">Cynocephalus variegatus</name>
    <dbReference type="NCBI Taxonomy" id="482537"/>
    <lineage>
        <taxon>Eukaryota</taxon>
        <taxon>Metazoa</taxon>
        <taxon>Chordata</taxon>
        <taxon>Craniata</taxon>
        <taxon>Vertebrata</taxon>
        <taxon>Euteleostomi</taxon>
        <taxon>Mammalia</taxon>
        <taxon>Eutheria</taxon>
        <taxon>Euarchontoglires</taxon>
        <taxon>Dermoptera</taxon>
        <taxon>Cynocephalidae</taxon>
        <taxon>Galeopterus</taxon>
    </lineage>
</organism>
<name>A0ABM0S3B0_GALVR</name>
<proteinExistence type="inferred from homology"/>
<dbReference type="InterPro" id="IPR051167">
    <property type="entry name" value="Prolyl_oligopep/macrocyclase"/>
</dbReference>
<feature type="domain" description="Peptidase S9 prolyl oligopeptidase catalytic" evidence="8">
    <location>
        <begin position="446"/>
        <end position="667"/>
    </location>
</feature>
<dbReference type="Pfam" id="PF00326">
    <property type="entry name" value="Peptidase_S9"/>
    <property type="match status" value="1"/>
</dbReference>
<dbReference type="EC" id="3.4.21.-" evidence="7"/>
<dbReference type="InterPro" id="IPR029058">
    <property type="entry name" value="AB_hydrolase_fold"/>
</dbReference>
<dbReference type="PANTHER" id="PTHR42881">
    <property type="entry name" value="PROLYL ENDOPEPTIDASE"/>
    <property type="match status" value="1"/>
</dbReference>
<dbReference type="GeneID" id="103604552"/>
<dbReference type="InterPro" id="IPR002470">
    <property type="entry name" value="Peptidase_S9A"/>
</dbReference>
<evidence type="ECO:0000256" key="2">
    <source>
        <dbReference type="ARBA" id="ARBA00005228"/>
    </source>
</evidence>
<evidence type="ECO:0000313" key="11">
    <source>
        <dbReference type="RefSeq" id="XP_008587351.1"/>
    </source>
</evidence>
<dbReference type="RefSeq" id="XP_008587351.1">
    <property type="nucleotide sequence ID" value="XM_008589129.1"/>
</dbReference>
<evidence type="ECO:0000259" key="9">
    <source>
        <dbReference type="Pfam" id="PF02897"/>
    </source>
</evidence>
<dbReference type="SUPFAM" id="SSF53474">
    <property type="entry name" value="alpha/beta-Hydrolases"/>
    <property type="match status" value="1"/>
</dbReference>
<evidence type="ECO:0000259" key="8">
    <source>
        <dbReference type="Pfam" id="PF00326"/>
    </source>
</evidence>
<evidence type="ECO:0000256" key="6">
    <source>
        <dbReference type="ARBA" id="ARBA00022825"/>
    </source>
</evidence>
<evidence type="ECO:0000313" key="10">
    <source>
        <dbReference type="Proteomes" id="UP000694923"/>
    </source>
</evidence>
<feature type="domain" description="Peptidase S9A N-terminal" evidence="9">
    <location>
        <begin position="1"/>
        <end position="232"/>
    </location>
</feature>
<keyword evidence="6 7" id="KW-0720">Serine protease</keyword>
<dbReference type="InterPro" id="IPR002471">
    <property type="entry name" value="Pept_S9_AS"/>
</dbReference>
<evidence type="ECO:0000256" key="1">
    <source>
        <dbReference type="ARBA" id="ARBA00001070"/>
    </source>
</evidence>
<evidence type="ECO:0000256" key="5">
    <source>
        <dbReference type="ARBA" id="ARBA00022801"/>
    </source>
</evidence>
<gene>
    <name evidence="11" type="primary">PREP</name>
</gene>
<dbReference type="PRINTS" id="PR00862">
    <property type="entry name" value="PROLIGOPTASE"/>
</dbReference>
<dbReference type="InterPro" id="IPR001375">
    <property type="entry name" value="Peptidase_S9_cat"/>
</dbReference>
<dbReference type="Gene3D" id="3.40.50.1820">
    <property type="entry name" value="alpha/beta hydrolase"/>
    <property type="match status" value="1"/>
</dbReference>
<dbReference type="InterPro" id="IPR023302">
    <property type="entry name" value="Pept_S9A_N"/>
</dbReference>
<dbReference type="Gene3D" id="2.130.10.120">
    <property type="entry name" value="Prolyl oligopeptidase, N-terminal domain"/>
    <property type="match status" value="3"/>
</dbReference>
<evidence type="ECO:0000256" key="4">
    <source>
        <dbReference type="ARBA" id="ARBA00022670"/>
    </source>
</evidence>
<comment type="similarity">
    <text evidence="2 7">Belongs to the peptidase S9A family.</text>
</comment>
<comment type="catalytic activity">
    <reaction evidence="1">
        <text>Hydrolysis of Pro-|-Xaa &gt;&gt; Ala-|-Xaa in oligopeptides.</text>
        <dbReference type="EC" id="3.4.21.26"/>
    </reaction>
</comment>
<feature type="domain" description="Peptidase S9A N-terminal" evidence="9">
    <location>
        <begin position="237"/>
        <end position="301"/>
    </location>
</feature>
<keyword evidence="5 7" id="KW-0378">Hydrolase</keyword>
<dbReference type="PROSITE" id="PS00708">
    <property type="entry name" value="PRO_ENDOPEP_SER"/>
    <property type="match status" value="1"/>
</dbReference>
<accession>A0ABM0S3B0</accession>
<dbReference type="Pfam" id="PF02897">
    <property type="entry name" value="Peptidase_S9_N"/>
    <property type="match status" value="3"/>
</dbReference>
<evidence type="ECO:0000256" key="7">
    <source>
        <dbReference type="RuleBase" id="RU368024"/>
    </source>
</evidence>
<sequence length="672" mass="75832">AFVEAQNKITVPFLEQCPIRGLYKERMTELYDYPKYSCHFKKGKRYFYFYNTGLQNQRVLYVQDSLEGEARVFLDPNTLSDDGTVALRGYAFSEDGEYFAYGLSASGSDWVTIKFMKVDGAKELPDVLERVKFSCMAWTHDGKGMFYNSYPQQDGKSDGTETSTNLHQKLCYHVLGTNQSEDILCAEFPDEPKWMGGAELSDDGRYVLLSIREGCDPVNRLWYCDLQQESNGITEWVACVRSNFLVLCYLHDVKNVLQLHDLTTGSLLKTFPLEVGSIVGYSGQKKDFEIFYQFTSFLSPEWVACVRSNFLVLCYLHDVKNVLQLHDLTTGSLLKTFPLEVGSIVGYSGQKKDFEIFYQFTSFLSPGIIYHCDLTKEELEPRVFREVTVKGIDASDYQTIQIFYPSKDGTKIPMFIVHKKGIKLDGSHPAFLYGYGGFNISITPNYSVSRLIFVRHMGGVLAVANIRGGGEYGETWHKGGILANKQNCFDDFLCAAEYLIKEGYTSPKRLTINGGSNGGLLVAACANQRPDLFGCVIAQVGVMDMLKFHKYTIGHAWTTDYGCSDSKQHFEWLVKYSPLHNVKLPEADDVQYPSMLLLTADHDDRVVPLHSLKFIATLQHIVGRSRKQSNPLLIHVDTKAGHGAGKPTAKVIEEVSDMFAFIARCLNIDWIP</sequence>
<protein>
    <recommendedName>
        <fullName evidence="3 7">Prolyl endopeptidase</fullName>
        <ecNumber evidence="7">3.4.21.-</ecNumber>
    </recommendedName>
</protein>
<reference evidence="11" key="1">
    <citation type="submission" date="2025-08" db="UniProtKB">
        <authorList>
            <consortium name="RefSeq"/>
        </authorList>
    </citation>
    <scope>IDENTIFICATION</scope>
</reference>
<dbReference type="Proteomes" id="UP000694923">
    <property type="component" value="Unplaced"/>
</dbReference>